<accession>A0A1C7M6W2</accession>
<keyword evidence="2" id="KW-1185">Reference proteome</keyword>
<dbReference type="OMA" id="YRETAGM"/>
<comment type="caution">
    <text evidence="1">The sequence shown here is derived from an EMBL/GenBank/DDBJ whole genome shotgun (WGS) entry which is preliminary data.</text>
</comment>
<dbReference type="EMBL" id="LUGG01000009">
    <property type="protein sequence ID" value="OBZ72685.1"/>
    <property type="molecule type" value="Genomic_DNA"/>
</dbReference>
<dbReference type="Proteomes" id="UP000092993">
    <property type="component" value="Unassembled WGS sequence"/>
</dbReference>
<name>A0A1C7M6W2_GRIFR</name>
<reference evidence="1 2" key="1">
    <citation type="submission" date="2016-03" db="EMBL/GenBank/DDBJ databases">
        <title>Whole genome sequencing of Grifola frondosa 9006-11.</title>
        <authorList>
            <person name="Min B."/>
            <person name="Park H."/>
            <person name="Kim J.-G."/>
            <person name="Cho H."/>
            <person name="Oh Y.-L."/>
            <person name="Kong W.-S."/>
            <person name="Choi I.-G."/>
        </authorList>
    </citation>
    <scope>NUCLEOTIDE SEQUENCE [LARGE SCALE GENOMIC DNA]</scope>
    <source>
        <strain evidence="1 2">9006-11</strain>
    </source>
</reference>
<dbReference type="AlphaFoldDB" id="A0A1C7M6W2"/>
<proteinExistence type="predicted"/>
<evidence type="ECO:0008006" key="3">
    <source>
        <dbReference type="Google" id="ProtNLM"/>
    </source>
</evidence>
<protein>
    <recommendedName>
        <fullName evidence="3">HNH nuclease domain-containing protein</fullName>
    </recommendedName>
</protein>
<organism evidence="1 2">
    <name type="scientific">Grifola frondosa</name>
    <name type="common">Maitake</name>
    <name type="synonym">Polyporus frondosus</name>
    <dbReference type="NCBI Taxonomy" id="5627"/>
    <lineage>
        <taxon>Eukaryota</taxon>
        <taxon>Fungi</taxon>
        <taxon>Dikarya</taxon>
        <taxon>Basidiomycota</taxon>
        <taxon>Agaricomycotina</taxon>
        <taxon>Agaricomycetes</taxon>
        <taxon>Polyporales</taxon>
        <taxon>Grifolaceae</taxon>
        <taxon>Grifola</taxon>
    </lineage>
</organism>
<dbReference type="OrthoDB" id="3263651at2759"/>
<evidence type="ECO:0000313" key="1">
    <source>
        <dbReference type="EMBL" id="OBZ72685.1"/>
    </source>
</evidence>
<gene>
    <name evidence="1" type="ORF">A0H81_07531</name>
</gene>
<sequence>MLLLGLCIHEQSSITIETIYRWLRLLSKIRSNTVEPEFVLRPVNVEPRSASYFCSAKFTTTGPDLVWNSKTPLQPGHYATFSMSAGWYCDVVFDTVRWPTFKEACASESAVAKRCEYPDWFDTQVRKRDGKCVITGTTTKPLATTWIVAPYFRGVVDYNVSAFPLPDDENIFLTVKNGLTMRQDIADLFFNNDIAIDVDDDFRVIYMQEPSKLCSKELLPIIPSHISLPEDTPEDLRPDLCMLRWHLKYSLLANGAADDVMTYYGKDEISAVLGELTGEDGDEMQEWDNELWQSPIGQLCLAWLLITKRMEQ</sequence>
<evidence type="ECO:0000313" key="2">
    <source>
        <dbReference type="Proteomes" id="UP000092993"/>
    </source>
</evidence>